<name>A0A064CF78_9MYCO</name>
<feature type="transmembrane region" description="Helical" evidence="1">
    <location>
        <begin position="163"/>
        <end position="181"/>
    </location>
</feature>
<protein>
    <recommendedName>
        <fullName evidence="4">DUF5135 domain-containing protein</fullName>
    </recommendedName>
</protein>
<feature type="transmembrane region" description="Helical" evidence="1">
    <location>
        <begin position="26"/>
        <end position="47"/>
    </location>
</feature>
<dbReference type="RefSeq" id="WP_036339616.1">
    <property type="nucleotide sequence ID" value="NZ_JALN02000001.1"/>
</dbReference>
<accession>A0A064CF78</accession>
<dbReference type="AlphaFoldDB" id="A0A064CF78"/>
<evidence type="ECO:0000256" key="1">
    <source>
        <dbReference type="SAM" id="Phobius"/>
    </source>
</evidence>
<feature type="transmembrane region" description="Helical" evidence="1">
    <location>
        <begin position="193"/>
        <end position="213"/>
    </location>
</feature>
<evidence type="ECO:0000313" key="3">
    <source>
        <dbReference type="Proteomes" id="UP000022835"/>
    </source>
</evidence>
<proteinExistence type="predicted"/>
<keyword evidence="1" id="KW-0812">Transmembrane</keyword>
<dbReference type="eggNOG" id="ENOG502ZTAA">
    <property type="taxonomic scope" value="Bacteria"/>
</dbReference>
<evidence type="ECO:0008006" key="4">
    <source>
        <dbReference type="Google" id="ProtNLM"/>
    </source>
</evidence>
<evidence type="ECO:0000313" key="2">
    <source>
        <dbReference type="EMBL" id="KDE98301.1"/>
    </source>
</evidence>
<keyword evidence="1" id="KW-0472">Membrane</keyword>
<feature type="transmembrane region" description="Helical" evidence="1">
    <location>
        <begin position="284"/>
        <end position="303"/>
    </location>
</feature>
<keyword evidence="3" id="KW-1185">Reference proteome</keyword>
<feature type="transmembrane region" description="Helical" evidence="1">
    <location>
        <begin position="237"/>
        <end position="255"/>
    </location>
</feature>
<comment type="caution">
    <text evidence="2">The sequence shown here is derived from an EMBL/GenBank/DDBJ whole genome shotgun (WGS) entry which is preliminary data.</text>
</comment>
<sequence>MLTDSPSRRTTPDTLGADAQRGAVSLWALLGVAWILFVGQAWTRWVLSDTQFGPAPIQGPDVFDGTALVVLRVIEVVSLLIAAATIWVFLIKPLIVQRKLTLDGMIVIGSLLASGIDPLINYFHYTFAWNAHALNAGSWLAFFPLHQGPTRYAEGLAWFVPQYLYLGIGLAAIECRIILALRRRYPSIPNIRSFSVAFVAIFCVDMVIEQVFIRTRVYAFPRAWEALTLFAGTPYQFPVYESIFVAIYAAGFTYLRMSAHDSADGTPFLHRGIQRWPSQFRTPVKLLAVIGFCAVWAALAYFIPWSWMSVNPDSIITPPSYMLPGPTTP</sequence>
<dbReference type="InterPro" id="IPR033459">
    <property type="entry name" value="AveC-like"/>
</dbReference>
<dbReference type="EMBL" id="JALN02000001">
    <property type="protein sequence ID" value="KDE98301.1"/>
    <property type="molecule type" value="Genomic_DNA"/>
</dbReference>
<keyword evidence="1" id="KW-1133">Transmembrane helix</keyword>
<dbReference type="OrthoDB" id="3782355at2"/>
<gene>
    <name evidence="2" type="ORF">Y900_004920</name>
</gene>
<feature type="transmembrane region" description="Helical" evidence="1">
    <location>
        <begin position="67"/>
        <end position="90"/>
    </location>
</feature>
<dbReference type="STRING" id="1440774.Y900_004920"/>
<dbReference type="Pfam" id="PF17198">
    <property type="entry name" value="AveC_like"/>
    <property type="match status" value="1"/>
</dbReference>
<feature type="transmembrane region" description="Helical" evidence="1">
    <location>
        <begin position="102"/>
        <end position="120"/>
    </location>
</feature>
<dbReference type="Proteomes" id="UP000022835">
    <property type="component" value="Unassembled WGS sequence"/>
</dbReference>
<organism evidence="2 3">
    <name type="scientific">Mycolicibacterium aromaticivorans JS19b1 = JCM 16368</name>
    <dbReference type="NCBI Taxonomy" id="1440774"/>
    <lineage>
        <taxon>Bacteria</taxon>
        <taxon>Bacillati</taxon>
        <taxon>Actinomycetota</taxon>
        <taxon>Actinomycetes</taxon>
        <taxon>Mycobacteriales</taxon>
        <taxon>Mycobacteriaceae</taxon>
        <taxon>Mycolicibacterium</taxon>
    </lineage>
</organism>
<reference evidence="2" key="1">
    <citation type="submission" date="2014-05" db="EMBL/GenBank/DDBJ databases">
        <title>Genome sequence of Mycobacterium aromaticivorans strain JS19b1T (= DSM 45407T).</title>
        <authorList>
            <person name="Kwak Y."/>
            <person name="Park G.-S."/>
            <person name="Li Q.X."/>
            <person name="Lee S.-E."/>
            <person name="Shin J.-H."/>
        </authorList>
    </citation>
    <scope>NUCLEOTIDE SEQUENCE [LARGE SCALE GENOMIC DNA]</scope>
    <source>
        <strain evidence="2">JS19b1</strain>
    </source>
</reference>